<keyword evidence="8" id="KW-1185">Reference proteome</keyword>
<keyword evidence="3 6" id="KW-0812">Transmembrane</keyword>
<feature type="transmembrane region" description="Helical" evidence="6">
    <location>
        <begin position="301"/>
        <end position="324"/>
    </location>
</feature>
<keyword evidence="4 6" id="KW-1133">Transmembrane helix</keyword>
<evidence type="ECO:0000313" key="7">
    <source>
        <dbReference type="EMBL" id="ROO90996.1"/>
    </source>
</evidence>
<feature type="transmembrane region" description="Helical" evidence="6">
    <location>
        <begin position="43"/>
        <end position="66"/>
    </location>
</feature>
<evidence type="ECO:0000256" key="4">
    <source>
        <dbReference type="ARBA" id="ARBA00022989"/>
    </source>
</evidence>
<gene>
    <name evidence="7" type="ORF">EDD29_8738</name>
</gene>
<dbReference type="InterPro" id="IPR022791">
    <property type="entry name" value="L-PG_synthase/AglD"/>
</dbReference>
<keyword evidence="5 6" id="KW-0472">Membrane</keyword>
<dbReference type="RefSeq" id="WP_246053316.1">
    <property type="nucleotide sequence ID" value="NZ_RJKE01000001.1"/>
</dbReference>
<dbReference type="GO" id="GO:0005886">
    <property type="term" value="C:plasma membrane"/>
    <property type="evidence" value="ECO:0007669"/>
    <property type="project" value="UniProtKB-SubCell"/>
</dbReference>
<dbReference type="PANTHER" id="PTHR39087:SF2">
    <property type="entry name" value="UPF0104 MEMBRANE PROTEIN MJ1595"/>
    <property type="match status" value="1"/>
</dbReference>
<comment type="caution">
    <text evidence="7">The sequence shown here is derived from an EMBL/GenBank/DDBJ whole genome shotgun (WGS) entry which is preliminary data.</text>
</comment>
<dbReference type="Pfam" id="PF03706">
    <property type="entry name" value="LPG_synthase_TM"/>
    <property type="match status" value="1"/>
</dbReference>
<dbReference type="Proteomes" id="UP000272400">
    <property type="component" value="Unassembled WGS sequence"/>
</dbReference>
<dbReference type="AlphaFoldDB" id="A0A3N1DBZ8"/>
<accession>A0A3N1DBZ8</accession>
<dbReference type="PANTHER" id="PTHR39087">
    <property type="entry name" value="UPF0104 MEMBRANE PROTEIN MJ1595"/>
    <property type="match status" value="1"/>
</dbReference>
<evidence type="ECO:0000256" key="5">
    <source>
        <dbReference type="ARBA" id="ARBA00023136"/>
    </source>
</evidence>
<evidence type="ECO:0000256" key="2">
    <source>
        <dbReference type="ARBA" id="ARBA00022475"/>
    </source>
</evidence>
<name>A0A3N1DBZ8_9ACTN</name>
<evidence type="ECO:0000256" key="6">
    <source>
        <dbReference type="SAM" id="Phobius"/>
    </source>
</evidence>
<keyword evidence="2" id="KW-1003">Cell membrane</keyword>
<reference evidence="7 8" key="1">
    <citation type="submission" date="2018-11" db="EMBL/GenBank/DDBJ databases">
        <title>Sequencing the genomes of 1000 actinobacteria strains.</title>
        <authorList>
            <person name="Klenk H.-P."/>
        </authorList>
    </citation>
    <scope>NUCLEOTIDE SEQUENCE [LARGE SCALE GENOMIC DNA]</scope>
    <source>
        <strain evidence="7 8">DSM 44254</strain>
    </source>
</reference>
<feature type="transmembrane region" description="Helical" evidence="6">
    <location>
        <begin position="150"/>
        <end position="172"/>
    </location>
</feature>
<sequence length="334" mass="34194">MRRLVLSAASLALAVGLIAVMPRLVGADWTAIAAGLGALGPGQAALLVVLWLAGLGLYTFVLTGSLPGLRHGQAFQLNAAGSAVSNLLPFGGAAGVAATFAMAGSWGFPAASVAVSTLVSGVWNVFGRLLLPAVGIAALLAIGEAPNRELGAAAASAGALLAGCAVLLGVALRFEGVARWVDARLRALADHVPHRAAALLRGLGASLLRIRAETLDVLRTGWKTLTFGMTGYLLLQGVLFYACLWAVGQPPRLAETVAAFALNRVLTSVVLTPGGTGVSETGTAAVLVHFGLDASAAATAVLLYSFFTYVVEIPLGGLVWAWWLSRRGRKLPES</sequence>
<feature type="transmembrane region" description="Helical" evidence="6">
    <location>
        <begin position="87"/>
        <end position="109"/>
    </location>
</feature>
<feature type="transmembrane region" description="Helical" evidence="6">
    <location>
        <begin position="121"/>
        <end position="143"/>
    </location>
</feature>
<organism evidence="7 8">
    <name type="scientific">Actinocorallia herbida</name>
    <dbReference type="NCBI Taxonomy" id="58109"/>
    <lineage>
        <taxon>Bacteria</taxon>
        <taxon>Bacillati</taxon>
        <taxon>Actinomycetota</taxon>
        <taxon>Actinomycetes</taxon>
        <taxon>Streptosporangiales</taxon>
        <taxon>Thermomonosporaceae</taxon>
        <taxon>Actinocorallia</taxon>
    </lineage>
</organism>
<dbReference type="EMBL" id="RJKE01000001">
    <property type="protein sequence ID" value="ROO90996.1"/>
    <property type="molecule type" value="Genomic_DNA"/>
</dbReference>
<comment type="subcellular location">
    <subcellularLocation>
        <location evidence="1">Cell membrane</location>
        <topology evidence="1">Multi-pass membrane protein</topology>
    </subcellularLocation>
</comment>
<feature type="transmembrane region" description="Helical" evidence="6">
    <location>
        <begin position="224"/>
        <end position="247"/>
    </location>
</feature>
<evidence type="ECO:0000313" key="8">
    <source>
        <dbReference type="Proteomes" id="UP000272400"/>
    </source>
</evidence>
<proteinExistence type="predicted"/>
<evidence type="ECO:0000256" key="3">
    <source>
        <dbReference type="ARBA" id="ARBA00022692"/>
    </source>
</evidence>
<evidence type="ECO:0000256" key="1">
    <source>
        <dbReference type="ARBA" id="ARBA00004651"/>
    </source>
</evidence>
<protein>
    <submittedName>
        <fullName evidence="7">Uncharacterized protein (TIRG00374 family)</fullName>
    </submittedName>
</protein>